<feature type="domain" description="Copper type II ascorbate-dependent monooxygenase C-terminal" evidence="5">
    <location>
        <begin position="494"/>
        <end position="548"/>
    </location>
</feature>
<name>A0A830HMB8_9CHLO</name>
<evidence type="ECO:0000313" key="8">
    <source>
        <dbReference type="Proteomes" id="UP000660262"/>
    </source>
</evidence>
<dbReference type="OrthoDB" id="129121at2759"/>
<dbReference type="Pfam" id="PF01082">
    <property type="entry name" value="Cu2_monooxygen"/>
    <property type="match status" value="1"/>
</dbReference>
<keyword evidence="8" id="KW-1185">Reference proteome</keyword>
<dbReference type="InterPro" id="IPR057626">
    <property type="entry name" value="S-S_Temptin"/>
</dbReference>
<evidence type="ECO:0008006" key="9">
    <source>
        <dbReference type="Google" id="ProtNLM"/>
    </source>
</evidence>
<dbReference type="Gene3D" id="2.60.120.230">
    <property type="match status" value="1"/>
</dbReference>
<dbReference type="Pfam" id="PF24784">
    <property type="entry name" value="Temptin_C"/>
    <property type="match status" value="1"/>
</dbReference>
<evidence type="ECO:0000256" key="3">
    <source>
        <dbReference type="SAM" id="MobiDB-lite"/>
    </source>
</evidence>
<evidence type="ECO:0000256" key="1">
    <source>
        <dbReference type="ARBA" id="ARBA00023157"/>
    </source>
</evidence>
<dbReference type="InterPro" id="IPR008977">
    <property type="entry name" value="PHM/PNGase_F_dom_sf"/>
</dbReference>
<feature type="domain" description="Temptin Cys/Cys disulfide" evidence="6">
    <location>
        <begin position="68"/>
        <end position="148"/>
    </location>
</feature>
<dbReference type="Proteomes" id="UP000660262">
    <property type="component" value="Unassembled WGS sequence"/>
</dbReference>
<organism evidence="7 8">
    <name type="scientific">Pycnococcus provasolii</name>
    <dbReference type="NCBI Taxonomy" id="41880"/>
    <lineage>
        <taxon>Eukaryota</taxon>
        <taxon>Viridiplantae</taxon>
        <taxon>Chlorophyta</taxon>
        <taxon>Pseudoscourfieldiophyceae</taxon>
        <taxon>Pseudoscourfieldiales</taxon>
        <taxon>Pycnococcaceae</taxon>
        <taxon>Pycnococcus</taxon>
    </lineage>
</organism>
<accession>A0A830HMB8</accession>
<evidence type="ECO:0000313" key="7">
    <source>
        <dbReference type="EMBL" id="GHP08022.1"/>
    </source>
</evidence>
<evidence type="ECO:0000259" key="4">
    <source>
        <dbReference type="Pfam" id="PF01082"/>
    </source>
</evidence>
<feature type="region of interest" description="Disordered" evidence="3">
    <location>
        <begin position="143"/>
        <end position="177"/>
    </location>
</feature>
<reference evidence="7" key="1">
    <citation type="submission" date="2020-10" db="EMBL/GenBank/DDBJ databases">
        <title>Unveiling of a novel bifunctional photoreceptor, Dualchrome1, isolated from a cosmopolitan green alga.</title>
        <authorList>
            <person name="Suzuki S."/>
            <person name="Kawachi M."/>
        </authorList>
    </citation>
    <scope>NUCLEOTIDE SEQUENCE</scope>
    <source>
        <strain evidence="7">NIES 2893</strain>
    </source>
</reference>
<dbReference type="SUPFAM" id="SSF49742">
    <property type="entry name" value="PHM/PNGase F"/>
    <property type="match status" value="2"/>
</dbReference>
<dbReference type="AlphaFoldDB" id="A0A830HMB8"/>
<feature type="domain" description="Copper type II ascorbate-dependent monooxygenase N-terminal" evidence="4">
    <location>
        <begin position="209"/>
        <end position="329"/>
    </location>
</feature>
<protein>
    <recommendedName>
        <fullName evidence="9">Temptin</fullName>
    </recommendedName>
</protein>
<keyword evidence="1" id="KW-1015">Disulfide bond</keyword>
<dbReference type="InterPro" id="IPR036939">
    <property type="entry name" value="Cu2_ascorb_mOase_N_sf"/>
</dbReference>
<dbReference type="GO" id="GO:0004500">
    <property type="term" value="F:dopamine beta-monooxygenase activity"/>
    <property type="evidence" value="ECO:0007669"/>
    <property type="project" value="InterPro"/>
</dbReference>
<dbReference type="GO" id="GO:0005507">
    <property type="term" value="F:copper ion binding"/>
    <property type="evidence" value="ECO:0007669"/>
    <property type="project" value="InterPro"/>
</dbReference>
<proteinExistence type="predicted"/>
<evidence type="ECO:0000259" key="6">
    <source>
        <dbReference type="Pfam" id="PF24784"/>
    </source>
</evidence>
<dbReference type="PANTHER" id="PTHR10157:SF23">
    <property type="entry name" value="MOXD1 HOMOLOG 1"/>
    <property type="match status" value="1"/>
</dbReference>
<evidence type="ECO:0000259" key="5">
    <source>
        <dbReference type="Pfam" id="PF03712"/>
    </source>
</evidence>
<dbReference type="InterPro" id="IPR024548">
    <property type="entry name" value="Cu2_monoox_C"/>
</dbReference>
<sequence>MSSSVSISISSSLTILVLNLYFLHLQFELVSAKPSFLEALPNAYFVPCSSHLPGCSSDSGDGSRDAAREYCLGLGHQDCRGGLKNRLLNKFGIGFISNEFKWTKQLCESDSDGDGYTNGEELGDPCCTWVKGSKSTDRLVRWPVSHPGYSQDTPVSEGRGAQTDAYAPPKPDGGTASERWQCEVNDETPVQGTSYRVYNDGEPRLRKDLNITSYTIPCNRRTTYTSFMFHFDDKACQDGDKPCSLVGGAVRVDHAPRLHHFVLYACANDFSKPEGSVLTLADYAKMKCDTRLAAWAPGLQTLLTIDSAAGVPLRGTKSFRLEVHYDNFNLECGPIDSSGVSLHYTTAPRPLLARNMKVVEESVNPQITFPPGKSRNFLTAACVVVGAPTEGVEITTTFFHGHLAATEMYSRLYRSAGKQVRPVPGGVPKETLPTANLLSRYDRTVLLDAPSWWFDDQYSADLTQEAARRYPASYVGSLPSTAELDESVYQTIHRPRLIVKNGDIVSGTCIMNTTDRTKPTFIAQETTDEMCWVQVEYIARHDRGEAVCIPALKLWQMLPEV</sequence>
<dbReference type="InterPro" id="IPR000323">
    <property type="entry name" value="Cu2_ascorb_mOase_N"/>
</dbReference>
<dbReference type="InterPro" id="IPR000945">
    <property type="entry name" value="DBH-like"/>
</dbReference>
<comment type="caution">
    <text evidence="7">The sequence shown here is derived from an EMBL/GenBank/DDBJ whole genome shotgun (WGS) entry which is preliminary data.</text>
</comment>
<dbReference type="InterPro" id="IPR014784">
    <property type="entry name" value="Cu2_ascorb_mOase-like_C"/>
</dbReference>
<dbReference type="Gene3D" id="2.60.120.310">
    <property type="entry name" value="Copper type II, ascorbate-dependent monooxygenase, N-terminal domain"/>
    <property type="match status" value="1"/>
</dbReference>
<keyword evidence="2" id="KW-0325">Glycoprotein</keyword>
<dbReference type="PANTHER" id="PTHR10157">
    <property type="entry name" value="DOPAMINE BETA HYDROXYLASE RELATED"/>
    <property type="match status" value="1"/>
</dbReference>
<evidence type="ECO:0000256" key="2">
    <source>
        <dbReference type="ARBA" id="ARBA00023180"/>
    </source>
</evidence>
<dbReference type="EMBL" id="BNJQ01000019">
    <property type="protein sequence ID" value="GHP08022.1"/>
    <property type="molecule type" value="Genomic_DNA"/>
</dbReference>
<dbReference type="Pfam" id="PF03712">
    <property type="entry name" value="Cu2_monoox_C"/>
    <property type="match status" value="1"/>
</dbReference>
<gene>
    <name evidence="7" type="ORF">PPROV_000676400</name>
</gene>